<dbReference type="InterPro" id="IPR016181">
    <property type="entry name" value="Acyl_CoA_acyltransferase"/>
</dbReference>
<dbReference type="GO" id="GO:0016747">
    <property type="term" value="F:acyltransferase activity, transferring groups other than amino-acyl groups"/>
    <property type="evidence" value="ECO:0007669"/>
    <property type="project" value="InterPro"/>
</dbReference>
<dbReference type="Proteomes" id="UP000199280">
    <property type="component" value="Unassembled WGS sequence"/>
</dbReference>
<gene>
    <name evidence="5" type="ORF">SAMN05216375_10298</name>
    <name evidence="4" type="ORF">TR210_622</name>
</gene>
<evidence type="ECO:0000256" key="1">
    <source>
        <dbReference type="ARBA" id="ARBA00022679"/>
    </source>
</evidence>
<dbReference type="OrthoDB" id="9798006at2"/>
<keyword evidence="7" id="KW-1185">Reference proteome</keyword>
<sequence>MTLTHRNATLDDVEEIVAIYNQTIPSRMVTADLEPVTVKQKMGWFLDHSPSYRPIWVFEEDGKICAWLSFQAFHERAAYDKTAELSIYIHEDYRGKKLGTQIMETALAACEELDITNLVCLIFGHNEPSIGLMKKFGFEQWGYLPRVAELDGIERDLVYMGKRVRD</sequence>
<protein>
    <submittedName>
        <fullName evidence="4">Acyl-coa n-acyltransferase</fullName>
    </submittedName>
    <submittedName>
        <fullName evidence="5">Phosphinothricin acetyltransferase</fullName>
    </submittedName>
</protein>
<proteinExistence type="predicted"/>
<evidence type="ECO:0000313" key="5">
    <source>
        <dbReference type="EMBL" id="SEI65545.1"/>
    </source>
</evidence>
<dbReference type="PANTHER" id="PTHR43072:SF23">
    <property type="entry name" value="UPF0039 PROTEIN C11D3.02C"/>
    <property type="match status" value="1"/>
</dbReference>
<dbReference type="CDD" id="cd04301">
    <property type="entry name" value="NAT_SF"/>
    <property type="match status" value="1"/>
</dbReference>
<dbReference type="EMBL" id="FJNB01000003">
    <property type="protein sequence ID" value="CZQ87603.1"/>
    <property type="molecule type" value="Genomic_DNA"/>
</dbReference>
<feature type="domain" description="N-acetyltransferase" evidence="3">
    <location>
        <begin position="3"/>
        <end position="165"/>
    </location>
</feature>
<reference evidence="5 7" key="2">
    <citation type="submission" date="2016-10" db="EMBL/GenBank/DDBJ databases">
        <authorList>
            <person name="Varghese N."/>
            <person name="Submissions S."/>
        </authorList>
    </citation>
    <scope>NUCLEOTIDE SEQUENCE [LARGE SCALE GENOMIC DNA]</scope>
    <source>
        <strain evidence="5 7">DSM 22150</strain>
    </source>
</reference>
<evidence type="ECO:0000313" key="6">
    <source>
        <dbReference type="Proteomes" id="UP000076878"/>
    </source>
</evidence>
<dbReference type="InterPro" id="IPR000182">
    <property type="entry name" value="GNAT_dom"/>
</dbReference>
<accession>A0A143YCQ3</accession>
<dbReference type="AlphaFoldDB" id="A0A143YCQ3"/>
<dbReference type="Pfam" id="PF00583">
    <property type="entry name" value="Acetyltransf_1"/>
    <property type="match status" value="1"/>
</dbReference>
<keyword evidence="1 4" id="KW-0808">Transferase</keyword>
<organism evidence="4 6">
    <name type="scientific">Trichococcus ilyis</name>
    <dbReference type="NCBI Taxonomy" id="640938"/>
    <lineage>
        <taxon>Bacteria</taxon>
        <taxon>Bacillati</taxon>
        <taxon>Bacillota</taxon>
        <taxon>Bacilli</taxon>
        <taxon>Lactobacillales</taxon>
        <taxon>Carnobacteriaceae</taxon>
        <taxon>Trichococcus</taxon>
    </lineage>
</organism>
<dbReference type="STRING" id="640938.TR210_622"/>
<dbReference type="EMBL" id="FNYT01000002">
    <property type="protein sequence ID" value="SEI65545.1"/>
    <property type="molecule type" value="Genomic_DNA"/>
</dbReference>
<keyword evidence="2 4" id="KW-0012">Acyltransferase</keyword>
<dbReference type="PROSITE" id="PS51186">
    <property type="entry name" value="GNAT"/>
    <property type="match status" value="1"/>
</dbReference>
<reference evidence="4 6" key="1">
    <citation type="submission" date="2016-02" db="EMBL/GenBank/DDBJ databases">
        <authorList>
            <person name="Wen L."/>
            <person name="He K."/>
            <person name="Yang H."/>
        </authorList>
    </citation>
    <scope>NUCLEOTIDE SEQUENCE [LARGE SCALE GENOMIC DNA]</scope>
    <source>
        <strain evidence="4">Trichococcus_R210</strain>
    </source>
</reference>
<evidence type="ECO:0000313" key="7">
    <source>
        <dbReference type="Proteomes" id="UP000199280"/>
    </source>
</evidence>
<evidence type="ECO:0000256" key="2">
    <source>
        <dbReference type="ARBA" id="ARBA00023315"/>
    </source>
</evidence>
<evidence type="ECO:0000313" key="4">
    <source>
        <dbReference type="EMBL" id="CZQ87603.1"/>
    </source>
</evidence>
<dbReference type="RefSeq" id="WP_068621457.1">
    <property type="nucleotide sequence ID" value="NZ_FJNB01000003.1"/>
</dbReference>
<dbReference type="PANTHER" id="PTHR43072">
    <property type="entry name" value="N-ACETYLTRANSFERASE"/>
    <property type="match status" value="1"/>
</dbReference>
<dbReference type="Proteomes" id="UP000076878">
    <property type="component" value="Unassembled WGS sequence"/>
</dbReference>
<dbReference type="SUPFAM" id="SSF55729">
    <property type="entry name" value="Acyl-CoA N-acyltransferases (Nat)"/>
    <property type="match status" value="1"/>
</dbReference>
<name>A0A143YCQ3_9LACT</name>
<evidence type="ECO:0000259" key="3">
    <source>
        <dbReference type="PROSITE" id="PS51186"/>
    </source>
</evidence>
<dbReference type="Gene3D" id="3.40.630.30">
    <property type="match status" value="1"/>
</dbReference>